<dbReference type="Gene3D" id="1.10.645.10">
    <property type="entry name" value="Cytochrome-c3 Hydrogenase, chain B"/>
    <property type="match status" value="1"/>
</dbReference>
<evidence type="ECO:0000256" key="1">
    <source>
        <dbReference type="ARBA" id="ARBA00023002"/>
    </source>
</evidence>
<dbReference type="InterPro" id="IPR001135">
    <property type="entry name" value="NADH_Q_OxRdtase_suD"/>
</dbReference>
<reference evidence="5" key="1">
    <citation type="submission" date="2016-02" db="EMBL/GenBank/DDBJ databases">
        <authorList>
            <person name="Holder M.E."/>
            <person name="Ajami N.J."/>
            <person name="Petrosino J.F."/>
        </authorList>
    </citation>
    <scope>NUCLEOTIDE SEQUENCE [LARGE SCALE GENOMIC DNA]</scope>
    <source>
        <strain evidence="5">DSM 12838</strain>
    </source>
</reference>
<keyword evidence="2" id="KW-0408">Iron</keyword>
<name>A0A0X8JP55_9BACT</name>
<dbReference type="AlphaFoldDB" id="A0A0X8JP55"/>
<dbReference type="InterPro" id="IPR052197">
    <property type="entry name" value="ComplexI_49kDa-like"/>
</dbReference>
<keyword evidence="1" id="KW-0560">Oxidoreductase</keyword>
<feature type="domain" description="NADH-quinone oxidoreductase subunit D" evidence="3">
    <location>
        <begin position="118"/>
        <end position="281"/>
    </location>
</feature>
<feature type="binding site" evidence="2">
    <location>
        <position position="44"/>
    </location>
    <ligand>
        <name>Mg(2+)</name>
        <dbReference type="ChEBI" id="CHEBI:18420"/>
    </ligand>
</feature>
<dbReference type="InterPro" id="IPR029014">
    <property type="entry name" value="NiFe-Hase_large"/>
</dbReference>
<dbReference type="GO" id="GO:0016151">
    <property type="term" value="F:nickel cation binding"/>
    <property type="evidence" value="ECO:0007669"/>
    <property type="project" value="InterPro"/>
</dbReference>
<keyword evidence="5" id="KW-1185">Reference proteome</keyword>
<dbReference type="Proteomes" id="UP000063964">
    <property type="component" value="Chromosome"/>
</dbReference>
<sequence>MATIVPFGPQHPVLPEPLHLRLVLQDEIVTEALPTLGYVHRGLETLVTLKDVDQMVQVVERVCGICSCIHAHNYCMCIEDLLGVEVPPRADFLRIIWSELHRMHSHLLWLGLLADAFGMESLFMHCWRIRERVLDVMEATAGNRVIMSVNRVGGTRRDMSDDQLRWVLQVADELEQELDRIKPVLTNDYTVKKRTVGKGVLTRDQAYELGAAGPQLRGSGVAQDIRMTGYGGYKYVDFEPVVETDGDSYARTLVRFREIYQAIDIIRQLVSKIPRGDIWAKPKGRPEGEIVRRTEQPRGELMYYVKASGGKFLDRVRIRTPTFANVPPLLAMLPGCEMADVPVIVLSIDPCISCTER</sequence>
<feature type="binding site" evidence="2">
    <location>
        <position position="354"/>
    </location>
    <ligand>
        <name>Fe cation</name>
        <dbReference type="ChEBI" id="CHEBI:24875"/>
    </ligand>
</feature>
<dbReference type="PANTHER" id="PTHR43485">
    <property type="entry name" value="HYDROGENASE-4 COMPONENT G"/>
    <property type="match status" value="1"/>
</dbReference>
<gene>
    <name evidence="4" type="ORF">AXF15_03935</name>
</gene>
<dbReference type="InterPro" id="IPR001501">
    <property type="entry name" value="Ni-dep_hyd_lsu"/>
</dbReference>
<evidence type="ECO:0000313" key="4">
    <source>
        <dbReference type="EMBL" id="AMD92340.1"/>
    </source>
</evidence>
<dbReference type="GO" id="GO:0051287">
    <property type="term" value="F:NAD binding"/>
    <property type="evidence" value="ECO:0007669"/>
    <property type="project" value="InterPro"/>
</dbReference>
<evidence type="ECO:0000259" key="3">
    <source>
        <dbReference type="Pfam" id="PF00346"/>
    </source>
</evidence>
<feature type="binding site" evidence="2">
    <location>
        <position position="66"/>
    </location>
    <ligand>
        <name>Fe cation</name>
        <dbReference type="ChEBI" id="CHEBI:24875"/>
    </ligand>
</feature>
<dbReference type="STRING" id="888061.AXF15_03935"/>
<dbReference type="GO" id="GO:0016651">
    <property type="term" value="F:oxidoreductase activity, acting on NAD(P)H"/>
    <property type="evidence" value="ECO:0007669"/>
    <property type="project" value="InterPro"/>
</dbReference>
<accession>A0A0X8JP55</accession>
<dbReference type="PANTHER" id="PTHR43485:SF1">
    <property type="entry name" value="FORMATE HYDROGENLYASE SUBUNIT 5-RELATED"/>
    <property type="match status" value="1"/>
</dbReference>
<feature type="binding site" evidence="2">
    <location>
        <position position="66"/>
    </location>
    <ligand>
        <name>Ni(2+)</name>
        <dbReference type="ChEBI" id="CHEBI:49786"/>
    </ligand>
</feature>
<evidence type="ECO:0000313" key="5">
    <source>
        <dbReference type="Proteomes" id="UP000063964"/>
    </source>
</evidence>
<dbReference type="KEGG" id="doa:AXF15_03935"/>
<dbReference type="GO" id="GO:0048038">
    <property type="term" value="F:quinone binding"/>
    <property type="evidence" value="ECO:0007669"/>
    <property type="project" value="InterPro"/>
</dbReference>
<comment type="cofactor">
    <cofactor evidence="2">
        <name>Fe cation</name>
        <dbReference type="ChEBI" id="CHEBI:24875"/>
    </cofactor>
</comment>
<feature type="domain" description="NADH-quinone oxidoreductase subunit D" evidence="3">
    <location>
        <begin position="285"/>
        <end position="357"/>
    </location>
</feature>
<keyword evidence="2" id="KW-0533">Nickel</keyword>
<dbReference type="PROSITE" id="PS00507">
    <property type="entry name" value="NI_HGENASE_L_1"/>
    <property type="match status" value="1"/>
</dbReference>
<dbReference type="Pfam" id="PF00346">
    <property type="entry name" value="Complex1_49kDa"/>
    <property type="match status" value="2"/>
</dbReference>
<dbReference type="Pfam" id="PF00374">
    <property type="entry name" value="NiFeSe_Hases"/>
    <property type="match status" value="1"/>
</dbReference>
<feature type="binding site" evidence="2">
    <location>
        <position position="63"/>
    </location>
    <ligand>
        <name>Ni(2+)</name>
        <dbReference type="ChEBI" id="CHEBI:49786"/>
    </ligand>
</feature>
<organism evidence="4 5">
    <name type="scientific">Desulfomicrobium orale DSM 12838</name>
    <dbReference type="NCBI Taxonomy" id="888061"/>
    <lineage>
        <taxon>Bacteria</taxon>
        <taxon>Pseudomonadati</taxon>
        <taxon>Thermodesulfobacteriota</taxon>
        <taxon>Desulfovibrionia</taxon>
        <taxon>Desulfovibrionales</taxon>
        <taxon>Desulfomicrobiaceae</taxon>
        <taxon>Desulfomicrobium</taxon>
    </lineage>
</organism>
<keyword evidence="2" id="KW-0479">Metal-binding</keyword>
<dbReference type="SUPFAM" id="SSF56762">
    <property type="entry name" value="HydB/Nqo4-like"/>
    <property type="match status" value="1"/>
</dbReference>
<dbReference type="InterPro" id="IPR018194">
    <property type="entry name" value="Ni-dep_hyd_lsu_Ni_BS"/>
</dbReference>
<dbReference type="EMBL" id="CP014230">
    <property type="protein sequence ID" value="AMD92340.1"/>
    <property type="molecule type" value="Genomic_DNA"/>
</dbReference>
<feature type="binding site" evidence="2">
    <location>
        <position position="318"/>
    </location>
    <ligand>
        <name>Mg(2+)</name>
        <dbReference type="ChEBI" id="CHEBI:18420"/>
    </ligand>
</feature>
<dbReference type="GO" id="GO:0008901">
    <property type="term" value="F:ferredoxin hydrogenase activity"/>
    <property type="evidence" value="ECO:0007669"/>
    <property type="project" value="InterPro"/>
</dbReference>
<evidence type="ECO:0000256" key="2">
    <source>
        <dbReference type="PIRSR" id="PIRSR601501-1"/>
    </source>
</evidence>
<proteinExistence type="predicted"/>
<protein>
    <submittedName>
        <fullName evidence="4">NADH dehydrogenase</fullName>
    </submittedName>
</protein>
<keyword evidence="2" id="KW-0460">Magnesium</keyword>
<feature type="binding site" evidence="2">
    <location>
        <position position="351"/>
    </location>
    <ligand>
        <name>Ni(2+)</name>
        <dbReference type="ChEBI" id="CHEBI:49786"/>
    </ligand>
</feature>
<comment type="cofactor">
    <cofactor evidence="2">
        <name>Ni(2+)</name>
        <dbReference type="ChEBI" id="CHEBI:49786"/>
    </cofactor>
</comment>